<evidence type="ECO:0000313" key="2">
    <source>
        <dbReference type="Proteomes" id="UP001321749"/>
    </source>
</evidence>
<proteinExistence type="predicted"/>
<comment type="caution">
    <text evidence="1">The sequence shown here is derived from an EMBL/GenBank/DDBJ whole genome shotgun (WGS) entry which is preliminary data.</text>
</comment>
<reference evidence="1" key="2">
    <citation type="submission" date="2023-06" db="EMBL/GenBank/DDBJ databases">
        <authorList>
            <consortium name="Lawrence Berkeley National Laboratory"/>
            <person name="Mondo S.J."/>
            <person name="Hensen N."/>
            <person name="Bonometti L."/>
            <person name="Westerberg I."/>
            <person name="Brannstrom I.O."/>
            <person name="Guillou S."/>
            <person name="Cros-Aarteil S."/>
            <person name="Calhoun S."/>
            <person name="Haridas S."/>
            <person name="Kuo A."/>
            <person name="Pangilinan J."/>
            <person name="Riley R."/>
            <person name="Labutti K."/>
            <person name="Andreopoulos B."/>
            <person name="Lipzen A."/>
            <person name="Chen C."/>
            <person name="Yanf M."/>
            <person name="Daum C."/>
            <person name="Ng V."/>
            <person name="Clum A."/>
            <person name="Steindorff A."/>
            <person name="Ohm R."/>
            <person name="Martin F."/>
            <person name="Silar P."/>
            <person name="Natvig D."/>
            <person name="Lalanne C."/>
            <person name="Gautier V."/>
            <person name="Ament-Velasquez S.L."/>
            <person name="Kruys A."/>
            <person name="Hutchinson M.I."/>
            <person name="Powell A.J."/>
            <person name="Barry K."/>
            <person name="Miller A.N."/>
            <person name="Grigoriev I.V."/>
            <person name="Debuchy R."/>
            <person name="Gladieux P."/>
            <person name="Thoren M.H."/>
            <person name="Johannesson H."/>
        </authorList>
    </citation>
    <scope>NUCLEOTIDE SEQUENCE</scope>
    <source>
        <strain evidence="1">PSN324</strain>
    </source>
</reference>
<accession>A0AAV9HFK0</accession>
<name>A0AAV9HFK0_9PEZI</name>
<sequence length="356" mass="39713">MRFSSWIEWLTSWSNNPSILPPRPPCSGDLCHSIQALTPRFFPSLNPERYKVNYGPLSVPPIVHQHGKTKAFFFNPAPPCTDCVLTHIQTGLEYTDGTPANTNSGMYLRHVVVGNLERDSAVCPLNFEPFFTSGNERSRAELSANGTLKTGYYLGPTALLVLHVELLNMWETEREALLTIDWEWVPASSAEGFRRLTPVWLDIDGLCSLRNSEVAIPRGEDEVSLRMEPAWKADFAGEVVWTGGHLTDGGDTLDLTRNGVVVCEQKARYGEWEEYVEVDGSYNNGSYGYGHQAEAREHLSSMTSCASVGRIEIGDKWAVTANYNLSKYVPMREGDGRLAPVMGINLMYVVKDGWQV</sequence>
<organism evidence="1 2">
    <name type="scientific">Cladorrhinum samala</name>
    <dbReference type="NCBI Taxonomy" id="585594"/>
    <lineage>
        <taxon>Eukaryota</taxon>
        <taxon>Fungi</taxon>
        <taxon>Dikarya</taxon>
        <taxon>Ascomycota</taxon>
        <taxon>Pezizomycotina</taxon>
        <taxon>Sordariomycetes</taxon>
        <taxon>Sordariomycetidae</taxon>
        <taxon>Sordariales</taxon>
        <taxon>Podosporaceae</taxon>
        <taxon>Cladorrhinum</taxon>
    </lineage>
</organism>
<gene>
    <name evidence="1" type="ORF">QBC42DRAFT_299552</name>
</gene>
<dbReference type="AlphaFoldDB" id="A0AAV9HFK0"/>
<reference evidence="1" key="1">
    <citation type="journal article" date="2023" name="Mol. Phylogenet. Evol.">
        <title>Genome-scale phylogeny and comparative genomics of the fungal order Sordariales.</title>
        <authorList>
            <person name="Hensen N."/>
            <person name="Bonometti L."/>
            <person name="Westerberg I."/>
            <person name="Brannstrom I.O."/>
            <person name="Guillou S."/>
            <person name="Cros-Aarteil S."/>
            <person name="Calhoun S."/>
            <person name="Haridas S."/>
            <person name="Kuo A."/>
            <person name="Mondo S."/>
            <person name="Pangilinan J."/>
            <person name="Riley R."/>
            <person name="LaButti K."/>
            <person name="Andreopoulos B."/>
            <person name="Lipzen A."/>
            <person name="Chen C."/>
            <person name="Yan M."/>
            <person name="Daum C."/>
            <person name="Ng V."/>
            <person name="Clum A."/>
            <person name="Steindorff A."/>
            <person name="Ohm R.A."/>
            <person name="Martin F."/>
            <person name="Silar P."/>
            <person name="Natvig D.O."/>
            <person name="Lalanne C."/>
            <person name="Gautier V."/>
            <person name="Ament-Velasquez S.L."/>
            <person name="Kruys A."/>
            <person name="Hutchinson M.I."/>
            <person name="Powell A.J."/>
            <person name="Barry K."/>
            <person name="Miller A.N."/>
            <person name="Grigoriev I.V."/>
            <person name="Debuchy R."/>
            <person name="Gladieux P."/>
            <person name="Hiltunen Thoren M."/>
            <person name="Johannesson H."/>
        </authorList>
    </citation>
    <scope>NUCLEOTIDE SEQUENCE</scope>
    <source>
        <strain evidence="1">PSN324</strain>
    </source>
</reference>
<keyword evidence="2" id="KW-1185">Reference proteome</keyword>
<dbReference type="Proteomes" id="UP001321749">
    <property type="component" value="Unassembled WGS sequence"/>
</dbReference>
<dbReference type="EMBL" id="MU865041">
    <property type="protein sequence ID" value="KAK4459282.1"/>
    <property type="molecule type" value="Genomic_DNA"/>
</dbReference>
<protein>
    <submittedName>
        <fullName evidence="1">Uncharacterized protein</fullName>
    </submittedName>
</protein>
<evidence type="ECO:0000313" key="1">
    <source>
        <dbReference type="EMBL" id="KAK4459282.1"/>
    </source>
</evidence>